<dbReference type="InterPro" id="IPR051604">
    <property type="entry name" value="Ergot_Alk_Oxidoreductase"/>
</dbReference>
<dbReference type="PANTHER" id="PTHR43162">
    <property type="match status" value="1"/>
</dbReference>
<keyword evidence="3" id="KW-1185">Reference proteome</keyword>
<dbReference type="Proteomes" id="UP000540412">
    <property type="component" value="Unassembled WGS sequence"/>
</dbReference>
<evidence type="ECO:0000313" key="3">
    <source>
        <dbReference type="Proteomes" id="UP000540412"/>
    </source>
</evidence>
<dbReference type="Gene3D" id="3.90.25.10">
    <property type="entry name" value="UDP-galactose 4-epimerase, domain 1"/>
    <property type="match status" value="1"/>
</dbReference>
<reference evidence="2 3" key="1">
    <citation type="submission" date="2020-08" db="EMBL/GenBank/DDBJ databases">
        <title>Sequencing the genomes of 1000 actinobacteria strains.</title>
        <authorList>
            <person name="Klenk H.-P."/>
        </authorList>
    </citation>
    <scope>NUCLEOTIDE SEQUENCE [LARGE SCALE GENOMIC DNA]</scope>
    <source>
        <strain evidence="2 3">DSM 43582</strain>
    </source>
</reference>
<dbReference type="PANTHER" id="PTHR43162:SF1">
    <property type="entry name" value="PRESTALK A DIFFERENTIATION PROTEIN A"/>
    <property type="match status" value="1"/>
</dbReference>
<dbReference type="EMBL" id="JACHIT010000002">
    <property type="protein sequence ID" value="MBB5916661.1"/>
    <property type="molecule type" value="Genomic_DNA"/>
</dbReference>
<dbReference type="InterPro" id="IPR008030">
    <property type="entry name" value="NmrA-like"/>
</dbReference>
<dbReference type="Pfam" id="PF05368">
    <property type="entry name" value="NmrA"/>
    <property type="match status" value="1"/>
</dbReference>
<dbReference type="AlphaFoldDB" id="A0A7W9PIA9"/>
<dbReference type="SUPFAM" id="SSF51735">
    <property type="entry name" value="NAD(P)-binding Rossmann-fold domains"/>
    <property type="match status" value="1"/>
</dbReference>
<protein>
    <submittedName>
        <fullName evidence="2">Uncharacterized protein YbjT (DUF2867 family)</fullName>
    </submittedName>
</protein>
<dbReference type="InterPro" id="IPR036291">
    <property type="entry name" value="NAD(P)-bd_dom_sf"/>
</dbReference>
<proteinExistence type="predicted"/>
<feature type="domain" description="NmrA-like" evidence="1">
    <location>
        <begin position="2"/>
        <end position="241"/>
    </location>
</feature>
<comment type="caution">
    <text evidence="2">The sequence shown here is derived from an EMBL/GenBank/DDBJ whole genome shotgun (WGS) entry which is preliminary data.</text>
</comment>
<gene>
    <name evidence="2" type="ORF">BJY24_005573</name>
</gene>
<organism evidence="2 3">
    <name type="scientific">Nocardia transvalensis</name>
    <dbReference type="NCBI Taxonomy" id="37333"/>
    <lineage>
        <taxon>Bacteria</taxon>
        <taxon>Bacillati</taxon>
        <taxon>Actinomycetota</taxon>
        <taxon>Actinomycetes</taxon>
        <taxon>Mycobacteriales</taxon>
        <taxon>Nocardiaceae</taxon>
        <taxon>Nocardia</taxon>
    </lineage>
</organism>
<sequence>MEILVTGGTGKAGRRMVEALAAAGVDVRVGSRHPGAPAGRLTPVYFDWYDKSTWAGALGDAEGLVVKGLDLDQYAAESVSMLLAAAPRVRHVVFLSNMGVEYTPDDHPRRAIELVVENSGKAWTILRANWYMQNFDEDEAVFAEAIRTRGEVHAPAGDAKVSFVDTRDLAAATAAVFTTAGHDGRAYAISGPEAISFGDVAAAIGAASGTTVRHIDGTPAEHREYMRAADRPAAYVNHINHLYIPTKAGACAQVSGDVELLTGRPARTFGAYVEETWAASESGLPRPVALREQMYSTFQ</sequence>
<evidence type="ECO:0000259" key="1">
    <source>
        <dbReference type="Pfam" id="PF05368"/>
    </source>
</evidence>
<accession>A0A7W9PIA9</accession>
<dbReference type="RefSeq" id="WP_051163444.1">
    <property type="nucleotide sequence ID" value="NZ_JACHIT010000002.1"/>
</dbReference>
<evidence type="ECO:0000313" key="2">
    <source>
        <dbReference type="EMBL" id="MBB5916661.1"/>
    </source>
</evidence>
<name>A0A7W9PIA9_9NOCA</name>
<dbReference type="Gene3D" id="3.40.50.720">
    <property type="entry name" value="NAD(P)-binding Rossmann-like Domain"/>
    <property type="match status" value="1"/>
</dbReference>